<evidence type="ECO:0000313" key="3">
    <source>
        <dbReference type="Proteomes" id="UP001165121"/>
    </source>
</evidence>
<comment type="caution">
    <text evidence="2">The sequence shown here is derived from an EMBL/GenBank/DDBJ whole genome shotgun (WGS) entry which is preliminary data.</text>
</comment>
<organism evidence="2 3">
    <name type="scientific">Phytophthora fragariaefolia</name>
    <dbReference type="NCBI Taxonomy" id="1490495"/>
    <lineage>
        <taxon>Eukaryota</taxon>
        <taxon>Sar</taxon>
        <taxon>Stramenopiles</taxon>
        <taxon>Oomycota</taxon>
        <taxon>Peronosporomycetes</taxon>
        <taxon>Peronosporales</taxon>
        <taxon>Peronosporaceae</taxon>
        <taxon>Phytophthora</taxon>
    </lineage>
</organism>
<keyword evidence="3" id="KW-1185">Reference proteome</keyword>
<name>A0A9W7D821_9STRA</name>
<dbReference type="AlphaFoldDB" id="A0A9W7D821"/>
<gene>
    <name evidence="2" type="ORF">Pfra01_002780200</name>
</gene>
<protein>
    <submittedName>
        <fullName evidence="2">Unnamed protein product</fullName>
    </submittedName>
</protein>
<reference evidence="2" key="1">
    <citation type="submission" date="2023-04" db="EMBL/GenBank/DDBJ databases">
        <title>Phytophthora fragariaefolia NBRC 109709.</title>
        <authorList>
            <person name="Ichikawa N."/>
            <person name="Sato H."/>
            <person name="Tonouchi N."/>
        </authorList>
    </citation>
    <scope>NUCLEOTIDE SEQUENCE</scope>
    <source>
        <strain evidence="2">NBRC 109709</strain>
    </source>
</reference>
<feature type="region of interest" description="Disordered" evidence="1">
    <location>
        <begin position="1"/>
        <end position="56"/>
    </location>
</feature>
<evidence type="ECO:0000313" key="2">
    <source>
        <dbReference type="EMBL" id="GMF63786.1"/>
    </source>
</evidence>
<feature type="region of interest" description="Disordered" evidence="1">
    <location>
        <begin position="93"/>
        <end position="158"/>
    </location>
</feature>
<sequence>MESEDRVRVAADAGSSTMAVEAAGGADHAVSTLAKSTDVEKEVKSGARTAAPTGREDDVRARCWNEMRIRHGGTWLPSSPHWQRYGASAWEGGDRVADERREGGPALSETVRETNGQETDAGGNVQLTTDSEPTMAPENAGDNEAAAQRTTDSGAEVNDDTVVVLGSMASVRRILKQTKKQVKLQRVQQAQQR</sequence>
<dbReference type="EMBL" id="BSXT01007492">
    <property type="protein sequence ID" value="GMF63786.1"/>
    <property type="molecule type" value="Genomic_DNA"/>
</dbReference>
<accession>A0A9W7D821</accession>
<evidence type="ECO:0000256" key="1">
    <source>
        <dbReference type="SAM" id="MobiDB-lite"/>
    </source>
</evidence>
<dbReference type="Proteomes" id="UP001165121">
    <property type="component" value="Unassembled WGS sequence"/>
</dbReference>
<feature type="compositionally biased region" description="Basic and acidic residues" evidence="1">
    <location>
        <begin position="93"/>
        <end position="103"/>
    </location>
</feature>
<proteinExistence type="predicted"/>